<name>A0A0A9A2C8_ARUDO</name>
<protein>
    <submittedName>
        <fullName evidence="1">Uncharacterized protein</fullName>
    </submittedName>
</protein>
<dbReference type="EMBL" id="GBRH01256693">
    <property type="protein sequence ID" value="JAD41202.1"/>
    <property type="molecule type" value="Transcribed_RNA"/>
</dbReference>
<evidence type="ECO:0000313" key="1">
    <source>
        <dbReference type="EMBL" id="JAD41202.1"/>
    </source>
</evidence>
<proteinExistence type="predicted"/>
<sequence length="36" mass="4315">MQLSCVVREKRSSFFVKGYCYYSVCNYRTTTLCKFC</sequence>
<reference evidence="1" key="1">
    <citation type="submission" date="2014-09" db="EMBL/GenBank/DDBJ databases">
        <authorList>
            <person name="Magalhaes I.L.F."/>
            <person name="Oliveira U."/>
            <person name="Santos F.R."/>
            <person name="Vidigal T.H.D.A."/>
            <person name="Brescovit A.D."/>
            <person name="Santos A.J."/>
        </authorList>
    </citation>
    <scope>NUCLEOTIDE SEQUENCE</scope>
    <source>
        <tissue evidence="1">Shoot tissue taken approximately 20 cm above the soil surface</tissue>
    </source>
</reference>
<accession>A0A0A9A2C8</accession>
<reference evidence="1" key="2">
    <citation type="journal article" date="2015" name="Data Brief">
        <title>Shoot transcriptome of the giant reed, Arundo donax.</title>
        <authorList>
            <person name="Barrero R.A."/>
            <person name="Guerrero F.D."/>
            <person name="Moolhuijzen P."/>
            <person name="Goolsby J.A."/>
            <person name="Tidwell J."/>
            <person name="Bellgard S.E."/>
            <person name="Bellgard M.I."/>
        </authorList>
    </citation>
    <scope>NUCLEOTIDE SEQUENCE</scope>
    <source>
        <tissue evidence="1">Shoot tissue taken approximately 20 cm above the soil surface</tissue>
    </source>
</reference>
<organism evidence="1">
    <name type="scientific">Arundo donax</name>
    <name type="common">Giant reed</name>
    <name type="synonym">Donax arundinaceus</name>
    <dbReference type="NCBI Taxonomy" id="35708"/>
    <lineage>
        <taxon>Eukaryota</taxon>
        <taxon>Viridiplantae</taxon>
        <taxon>Streptophyta</taxon>
        <taxon>Embryophyta</taxon>
        <taxon>Tracheophyta</taxon>
        <taxon>Spermatophyta</taxon>
        <taxon>Magnoliopsida</taxon>
        <taxon>Liliopsida</taxon>
        <taxon>Poales</taxon>
        <taxon>Poaceae</taxon>
        <taxon>PACMAD clade</taxon>
        <taxon>Arundinoideae</taxon>
        <taxon>Arundineae</taxon>
        <taxon>Arundo</taxon>
    </lineage>
</organism>
<dbReference type="AlphaFoldDB" id="A0A0A9A2C8"/>